<dbReference type="RefSeq" id="WP_089862630.1">
    <property type="nucleotide sequence ID" value="NZ_FOTI01000055.1"/>
</dbReference>
<dbReference type="InterPro" id="IPR006103">
    <property type="entry name" value="Glyco_hydro_2_cat"/>
</dbReference>
<dbReference type="GO" id="GO:0030246">
    <property type="term" value="F:carbohydrate binding"/>
    <property type="evidence" value="ECO:0007669"/>
    <property type="project" value="TreeGrafter"/>
</dbReference>
<dbReference type="Gene3D" id="2.60.120.260">
    <property type="entry name" value="Galactose-binding domain-like"/>
    <property type="match status" value="1"/>
</dbReference>
<dbReference type="PANTHER" id="PTHR10066:SF67">
    <property type="entry name" value="BETA-GLUCURONIDASE"/>
    <property type="match status" value="1"/>
</dbReference>
<protein>
    <recommendedName>
        <fullName evidence="3">Beta-glucuronidase</fullName>
        <ecNumber evidence="2">3.2.1.31</ecNumber>
    </recommendedName>
</protein>
<dbReference type="OrthoDB" id="9762066at2"/>
<keyword evidence="5" id="KW-0326">Glycosidase</keyword>
<accession>A0A1I4MKM1</accession>
<evidence type="ECO:0000313" key="10">
    <source>
        <dbReference type="Proteomes" id="UP000199006"/>
    </source>
</evidence>
<dbReference type="SUPFAM" id="SSF49785">
    <property type="entry name" value="Galactose-binding domain-like"/>
    <property type="match status" value="1"/>
</dbReference>
<dbReference type="GO" id="GO:0004566">
    <property type="term" value="F:beta-glucuronidase activity"/>
    <property type="evidence" value="ECO:0007669"/>
    <property type="project" value="UniProtKB-EC"/>
</dbReference>
<comment type="similarity">
    <text evidence="1">Belongs to the glycosyl hydrolase 2 family.</text>
</comment>
<dbReference type="SUPFAM" id="SSF51445">
    <property type="entry name" value="(Trans)glycosidases"/>
    <property type="match status" value="1"/>
</dbReference>
<dbReference type="Proteomes" id="UP000199006">
    <property type="component" value="Unassembled WGS sequence"/>
</dbReference>
<dbReference type="Pfam" id="PF02836">
    <property type="entry name" value="Glyco_hydro_2_C"/>
    <property type="match status" value="1"/>
</dbReference>
<dbReference type="PRINTS" id="PR00132">
    <property type="entry name" value="GLHYDRLASE2"/>
</dbReference>
<dbReference type="EMBL" id="FOTI01000055">
    <property type="protein sequence ID" value="SFM03596.1"/>
    <property type="molecule type" value="Genomic_DNA"/>
</dbReference>
<keyword evidence="10" id="KW-1185">Reference proteome</keyword>
<dbReference type="InterPro" id="IPR006102">
    <property type="entry name" value="Ig-like_GH2"/>
</dbReference>
<dbReference type="InterPro" id="IPR006104">
    <property type="entry name" value="Glyco_hydro_2_N"/>
</dbReference>
<dbReference type="InterPro" id="IPR006101">
    <property type="entry name" value="Glyco_hydro_2"/>
</dbReference>
<dbReference type="EC" id="3.2.1.31" evidence="2"/>
<evidence type="ECO:0000256" key="3">
    <source>
        <dbReference type="ARBA" id="ARBA00016205"/>
    </source>
</evidence>
<sequence>MIDNKGENHIGALHDEDYKEKYFTPLINHNSLIYDISRAKESLNGKWNFQIDQYDTFLRANWYSNEEKDQNGLEMPLDHNFDHWEEINVPACWNTESKEYFYYEGPAIYHKSFKYSNYGEDKVFLKIGAANYDSYIFLNKKFLGHHQGGSTPFMLEITDYLSQENTLQIAVDNTRRREAVPTKNTDWFNYGGIYRDVELLRLPETYIKDFSLALAENSYQQLVLNLTAAGENLTDKVKLEIPELEIELNIPLANGKAEAVFAAKPELWSPDNPKLYQVIISYRNDRIEDQIGFRQVKVEGRDIYLNGNKIFLKGIAAHEESLNNGKAVTETEIIENIKLAKEMNCNYIRLAHYPHSYKVAQIADQLGVMLWEEIPVYWAIYFENQFTYNDAENQLLELIKRDINRASVIIWSVGNENEDTDARLKFMSGLANTARKVDPTRLVSAACLVDEKNNRISDRLTEYLDIIGQNEYYGWYIPDISKLIDCMENSKPDKPVVITEFGAGALSGERGTKDDLFTEDYQLKVYQKQTEVLGKIEYIKGLSPWILFDFRCPRRTNKYQQGYNRKGLLSADKKHKKLAFFEMQRFYSEI</sequence>
<evidence type="ECO:0000256" key="2">
    <source>
        <dbReference type="ARBA" id="ARBA00012761"/>
    </source>
</evidence>
<feature type="domain" description="Glycoside hydrolase family 2 catalytic" evidence="7">
    <location>
        <begin position="296"/>
        <end position="589"/>
    </location>
</feature>
<feature type="domain" description="Glycosyl hydrolases family 2 sugar binding" evidence="8">
    <location>
        <begin position="41"/>
        <end position="203"/>
    </location>
</feature>
<dbReference type="PANTHER" id="PTHR10066">
    <property type="entry name" value="BETA-GLUCURONIDASE"/>
    <property type="match status" value="1"/>
</dbReference>
<dbReference type="InterPro" id="IPR008979">
    <property type="entry name" value="Galactose-bd-like_sf"/>
</dbReference>
<proteinExistence type="inferred from homology"/>
<dbReference type="InterPro" id="IPR017853">
    <property type="entry name" value="GH"/>
</dbReference>
<reference evidence="9 10" key="1">
    <citation type="submission" date="2016-10" db="EMBL/GenBank/DDBJ databases">
        <authorList>
            <person name="de Groot N.N."/>
        </authorList>
    </citation>
    <scope>NUCLEOTIDE SEQUENCE [LARGE SCALE GENOMIC DNA]</scope>
    <source>
        <strain evidence="9 10">ATCC 51327</strain>
    </source>
</reference>
<dbReference type="InterPro" id="IPR013783">
    <property type="entry name" value="Ig-like_fold"/>
</dbReference>
<evidence type="ECO:0000256" key="5">
    <source>
        <dbReference type="ARBA" id="ARBA00023295"/>
    </source>
</evidence>
<dbReference type="AlphaFoldDB" id="A0A1I4MKM1"/>
<evidence type="ECO:0000256" key="4">
    <source>
        <dbReference type="ARBA" id="ARBA00022801"/>
    </source>
</evidence>
<keyword evidence="4" id="KW-0378">Hydrolase</keyword>
<dbReference type="Pfam" id="PF02837">
    <property type="entry name" value="Glyco_hydro_2_N"/>
    <property type="match status" value="1"/>
</dbReference>
<dbReference type="Pfam" id="PF00703">
    <property type="entry name" value="Glyco_hydro_2"/>
    <property type="match status" value="1"/>
</dbReference>
<dbReference type="GO" id="GO:0019391">
    <property type="term" value="P:glucuronoside catabolic process"/>
    <property type="evidence" value="ECO:0007669"/>
    <property type="project" value="TreeGrafter"/>
</dbReference>
<organism evidence="9 10">
    <name type="scientific">Halanaerobium salsuginis</name>
    <dbReference type="NCBI Taxonomy" id="29563"/>
    <lineage>
        <taxon>Bacteria</taxon>
        <taxon>Bacillati</taxon>
        <taxon>Bacillota</taxon>
        <taxon>Clostridia</taxon>
        <taxon>Halanaerobiales</taxon>
        <taxon>Halanaerobiaceae</taxon>
        <taxon>Halanaerobium</taxon>
    </lineage>
</organism>
<dbReference type="SUPFAM" id="SSF49303">
    <property type="entry name" value="beta-Galactosidase/glucuronidase domain"/>
    <property type="match status" value="1"/>
</dbReference>
<dbReference type="GO" id="GO:0005975">
    <property type="term" value="P:carbohydrate metabolic process"/>
    <property type="evidence" value="ECO:0007669"/>
    <property type="project" value="InterPro"/>
</dbReference>
<dbReference type="InterPro" id="IPR036156">
    <property type="entry name" value="Beta-gal/glucu_dom_sf"/>
</dbReference>
<dbReference type="Gene3D" id="3.20.20.80">
    <property type="entry name" value="Glycosidases"/>
    <property type="match status" value="1"/>
</dbReference>
<evidence type="ECO:0000259" key="8">
    <source>
        <dbReference type="Pfam" id="PF02837"/>
    </source>
</evidence>
<gene>
    <name evidence="9" type="ORF">SAMN02983006_02637</name>
</gene>
<dbReference type="Gene3D" id="2.60.40.10">
    <property type="entry name" value="Immunoglobulins"/>
    <property type="match status" value="1"/>
</dbReference>
<name>A0A1I4MKM1_9FIRM</name>
<dbReference type="STRING" id="29563.SAMN02983006_02637"/>
<evidence type="ECO:0000313" key="9">
    <source>
        <dbReference type="EMBL" id="SFM03596.1"/>
    </source>
</evidence>
<evidence type="ECO:0000259" key="6">
    <source>
        <dbReference type="Pfam" id="PF00703"/>
    </source>
</evidence>
<evidence type="ECO:0000256" key="1">
    <source>
        <dbReference type="ARBA" id="ARBA00007401"/>
    </source>
</evidence>
<evidence type="ECO:0000259" key="7">
    <source>
        <dbReference type="Pfam" id="PF02836"/>
    </source>
</evidence>
<feature type="domain" description="Glycoside hydrolase family 2 immunoglobulin-like beta-sandwich" evidence="6">
    <location>
        <begin position="259"/>
        <end position="294"/>
    </location>
</feature>